<keyword evidence="4" id="KW-1185">Reference proteome</keyword>
<evidence type="ECO:0000256" key="2">
    <source>
        <dbReference type="SAM" id="SignalP"/>
    </source>
</evidence>
<reference evidence="3 4" key="1">
    <citation type="submission" date="2018-02" db="EMBL/GenBank/DDBJ databases">
        <title>The genomes of Aspergillus section Nigri reveals drivers in fungal speciation.</title>
        <authorList>
            <consortium name="DOE Joint Genome Institute"/>
            <person name="Vesth T.C."/>
            <person name="Nybo J."/>
            <person name="Theobald S."/>
            <person name="Brandl J."/>
            <person name="Frisvad J.C."/>
            <person name="Nielsen K.F."/>
            <person name="Lyhne E.K."/>
            <person name="Kogle M.E."/>
            <person name="Kuo A."/>
            <person name="Riley R."/>
            <person name="Clum A."/>
            <person name="Nolan M."/>
            <person name="Lipzen A."/>
            <person name="Salamov A."/>
            <person name="Henrissat B."/>
            <person name="Wiebenga A."/>
            <person name="De vries R.P."/>
            <person name="Grigoriev I.V."/>
            <person name="Mortensen U.H."/>
            <person name="Andersen M.R."/>
            <person name="Baker S.E."/>
        </authorList>
    </citation>
    <scope>NUCLEOTIDE SEQUENCE [LARGE SCALE GENOMIC DNA]</scope>
    <source>
        <strain evidence="3 4">CBS 115571</strain>
    </source>
</reference>
<feature type="compositionally biased region" description="Polar residues" evidence="1">
    <location>
        <begin position="115"/>
        <end position="128"/>
    </location>
</feature>
<feature type="region of interest" description="Disordered" evidence="1">
    <location>
        <begin position="115"/>
        <end position="323"/>
    </location>
</feature>
<feature type="compositionally biased region" description="Low complexity" evidence="1">
    <location>
        <begin position="278"/>
        <end position="290"/>
    </location>
</feature>
<organism evidence="3 4">
    <name type="scientific">Aspergillus violaceofuscus (strain CBS 115571)</name>
    <dbReference type="NCBI Taxonomy" id="1450538"/>
    <lineage>
        <taxon>Eukaryota</taxon>
        <taxon>Fungi</taxon>
        <taxon>Dikarya</taxon>
        <taxon>Ascomycota</taxon>
        <taxon>Pezizomycotina</taxon>
        <taxon>Eurotiomycetes</taxon>
        <taxon>Eurotiomycetidae</taxon>
        <taxon>Eurotiales</taxon>
        <taxon>Aspergillaceae</taxon>
        <taxon>Aspergillus</taxon>
    </lineage>
</organism>
<feature type="compositionally biased region" description="Polar residues" evidence="1">
    <location>
        <begin position="254"/>
        <end position="270"/>
    </location>
</feature>
<protein>
    <submittedName>
        <fullName evidence="3">Uncharacterized protein</fullName>
    </submittedName>
</protein>
<feature type="compositionally biased region" description="Pro residues" evidence="1">
    <location>
        <begin position="308"/>
        <end position="322"/>
    </location>
</feature>
<gene>
    <name evidence="3" type="ORF">BO99DRAFT_456855</name>
</gene>
<proteinExistence type="predicted"/>
<feature type="signal peptide" evidence="2">
    <location>
        <begin position="1"/>
        <end position="20"/>
    </location>
</feature>
<feature type="compositionally biased region" description="Low complexity" evidence="1">
    <location>
        <begin position="185"/>
        <end position="196"/>
    </location>
</feature>
<sequence length="380" mass="39466">MYTSASTLITVASFGLLARALPTARSRNEVPITFYAAGGVQLTQSFSTDGAPIAINNGLSISRISSSTAGVTCVFSGIDHSSTTVPGAATVDVGPPQVQTQGYCFVSYAPSPDSASSWVPSPSATPPTLIQPDDAWTVWVQPTETPSVWRRSRQDLPAPSQSSNDALELGVEDPPTTAPQPVEPEAPSTTTPSPEEITPPPSTETVVTDPGFGDSTVPVTEPVTSCTTTPAPVTPCVACESTPTPEPVTPNTPCESTLTPASVDPSSTPTPCVDCESTPTAEPVTPTTPCDECEPTPTPCVECESTPTPSPVEPVIPTPSPEKPCSTDNCLDNGCPVNPCPDEECPNNNRPSYPPAHDSGDHIEITFNGEVNADFAEFTQ</sequence>
<evidence type="ECO:0000313" key="4">
    <source>
        <dbReference type="Proteomes" id="UP000249829"/>
    </source>
</evidence>
<dbReference type="Proteomes" id="UP000249829">
    <property type="component" value="Unassembled WGS sequence"/>
</dbReference>
<keyword evidence="2" id="KW-0732">Signal</keyword>
<dbReference type="EMBL" id="KZ825126">
    <property type="protein sequence ID" value="PYI20329.1"/>
    <property type="molecule type" value="Genomic_DNA"/>
</dbReference>
<evidence type="ECO:0000256" key="1">
    <source>
        <dbReference type="SAM" id="MobiDB-lite"/>
    </source>
</evidence>
<name>A0A2V5H7U1_ASPV1</name>
<dbReference type="OMA" id="ICIPETW"/>
<dbReference type="AlphaFoldDB" id="A0A2V5H7U1"/>
<feature type="compositionally biased region" description="Low complexity" evidence="1">
    <location>
        <begin position="222"/>
        <end position="243"/>
    </location>
</feature>
<accession>A0A2V5H7U1</accession>
<feature type="chain" id="PRO_5016112193" evidence="2">
    <location>
        <begin position="21"/>
        <end position="380"/>
    </location>
</feature>
<dbReference type="PRINTS" id="PR01217">
    <property type="entry name" value="PRICHEXTENSN"/>
</dbReference>
<evidence type="ECO:0000313" key="3">
    <source>
        <dbReference type="EMBL" id="PYI20329.1"/>
    </source>
</evidence>